<dbReference type="AlphaFoldDB" id="L8WUW2"/>
<dbReference type="EMBL" id="AFRT01001510">
    <property type="protein sequence ID" value="ELU40134.1"/>
    <property type="molecule type" value="Genomic_DNA"/>
</dbReference>
<accession>L8WUW2</accession>
<proteinExistence type="predicted"/>
<dbReference type="HOGENOM" id="CLU_2723935_0_0_1"/>
<reference evidence="1 2" key="1">
    <citation type="journal article" date="2013" name="Nat. Commun.">
        <title>The evolution and pathogenic mechanisms of the rice sheath blight pathogen.</title>
        <authorList>
            <person name="Zheng A."/>
            <person name="Lin R."/>
            <person name="Xu L."/>
            <person name="Qin P."/>
            <person name="Tang C."/>
            <person name="Ai P."/>
            <person name="Zhang D."/>
            <person name="Liu Y."/>
            <person name="Sun Z."/>
            <person name="Feng H."/>
            <person name="Wang Y."/>
            <person name="Chen Y."/>
            <person name="Liang X."/>
            <person name="Fu R."/>
            <person name="Li Q."/>
            <person name="Zhang J."/>
            <person name="Yu X."/>
            <person name="Xie Z."/>
            <person name="Ding L."/>
            <person name="Guan P."/>
            <person name="Tang J."/>
            <person name="Liang Y."/>
            <person name="Wang S."/>
            <person name="Deng Q."/>
            <person name="Li S."/>
            <person name="Zhu J."/>
            <person name="Wang L."/>
            <person name="Liu H."/>
            <person name="Li P."/>
        </authorList>
    </citation>
    <scope>NUCLEOTIDE SEQUENCE [LARGE SCALE GENOMIC DNA]</scope>
    <source>
        <strain evidence="2">AG-1 IA</strain>
    </source>
</reference>
<evidence type="ECO:0000313" key="2">
    <source>
        <dbReference type="Proteomes" id="UP000011668"/>
    </source>
</evidence>
<protein>
    <submittedName>
        <fullName evidence="1">Uncharacterized protein</fullName>
    </submittedName>
</protein>
<dbReference type="Proteomes" id="UP000011668">
    <property type="component" value="Unassembled WGS sequence"/>
</dbReference>
<name>L8WUW2_THACA</name>
<evidence type="ECO:0000313" key="1">
    <source>
        <dbReference type="EMBL" id="ELU40134.1"/>
    </source>
</evidence>
<keyword evidence="2" id="KW-1185">Reference proteome</keyword>
<gene>
    <name evidence="1" type="ORF">AG1IA_05842</name>
</gene>
<organism evidence="1 2">
    <name type="scientific">Thanatephorus cucumeris (strain AG1-IA)</name>
    <name type="common">Rice sheath blight fungus</name>
    <name type="synonym">Rhizoctonia solani</name>
    <dbReference type="NCBI Taxonomy" id="983506"/>
    <lineage>
        <taxon>Eukaryota</taxon>
        <taxon>Fungi</taxon>
        <taxon>Dikarya</taxon>
        <taxon>Basidiomycota</taxon>
        <taxon>Agaricomycotina</taxon>
        <taxon>Agaricomycetes</taxon>
        <taxon>Cantharellales</taxon>
        <taxon>Ceratobasidiaceae</taxon>
        <taxon>Rhizoctonia</taxon>
        <taxon>Rhizoctonia solani AG-1</taxon>
    </lineage>
</organism>
<sequence length="72" mass="8062">MTESHLLSFQAGSDRCYRTLGILIFSKRRRILISSYKIELVVPTKPVQLLGSLATLGQAVGRAPITFGREIW</sequence>
<comment type="caution">
    <text evidence="1">The sequence shown here is derived from an EMBL/GenBank/DDBJ whole genome shotgun (WGS) entry which is preliminary data.</text>
</comment>